<dbReference type="eggNOG" id="COG0609">
    <property type="taxonomic scope" value="Bacteria"/>
</dbReference>
<keyword evidence="6 8" id="KW-1133">Transmembrane helix</keyword>
<keyword evidence="7 8" id="KW-0472">Membrane</keyword>
<dbReference type="AlphaFoldDB" id="D0WH06"/>
<dbReference type="InterPro" id="IPR000522">
    <property type="entry name" value="ABC_transptr_permease_BtuC"/>
</dbReference>
<evidence type="ECO:0000256" key="4">
    <source>
        <dbReference type="ARBA" id="ARBA00022475"/>
    </source>
</evidence>
<evidence type="ECO:0000256" key="6">
    <source>
        <dbReference type="ARBA" id="ARBA00022989"/>
    </source>
</evidence>
<feature type="transmembrane region" description="Helical" evidence="8">
    <location>
        <begin position="122"/>
        <end position="140"/>
    </location>
</feature>
<organism evidence="9 10">
    <name type="scientific">Slackia exigua (strain ATCC 700122 / DSM 15923 / CIP 105133 / JCM 11022 / KCTC 5966 / S-7)</name>
    <dbReference type="NCBI Taxonomy" id="649764"/>
    <lineage>
        <taxon>Bacteria</taxon>
        <taxon>Bacillati</taxon>
        <taxon>Actinomycetota</taxon>
        <taxon>Coriobacteriia</taxon>
        <taxon>Eggerthellales</taxon>
        <taxon>Eggerthellaceae</taxon>
        <taxon>Slackia</taxon>
    </lineage>
</organism>
<comment type="subcellular location">
    <subcellularLocation>
        <location evidence="1">Cell membrane</location>
        <topology evidence="1">Multi-pass membrane protein</topology>
    </subcellularLocation>
</comment>
<dbReference type="Pfam" id="PF01032">
    <property type="entry name" value="FecCD"/>
    <property type="match status" value="1"/>
</dbReference>
<evidence type="ECO:0000313" key="9">
    <source>
        <dbReference type="EMBL" id="EEZ61193.1"/>
    </source>
</evidence>
<evidence type="ECO:0000256" key="8">
    <source>
        <dbReference type="SAM" id="Phobius"/>
    </source>
</evidence>
<feature type="transmembrane region" description="Helical" evidence="8">
    <location>
        <begin position="245"/>
        <end position="272"/>
    </location>
</feature>
<evidence type="ECO:0000256" key="3">
    <source>
        <dbReference type="ARBA" id="ARBA00022448"/>
    </source>
</evidence>
<dbReference type="FunFam" id="1.10.3470.10:FF:000001">
    <property type="entry name" value="Vitamin B12 ABC transporter permease BtuC"/>
    <property type="match status" value="1"/>
</dbReference>
<dbReference type="EMBL" id="ACUX02000007">
    <property type="protein sequence ID" value="EEZ61193.1"/>
    <property type="molecule type" value="Genomic_DNA"/>
</dbReference>
<comment type="similarity">
    <text evidence="2">Belongs to the binding-protein-dependent transport system permease family. FecCD subfamily.</text>
</comment>
<dbReference type="RefSeq" id="WP_006362526.1">
    <property type="nucleotide sequence ID" value="NZ_GG700630.1"/>
</dbReference>
<proteinExistence type="inferred from homology"/>
<evidence type="ECO:0000256" key="5">
    <source>
        <dbReference type="ARBA" id="ARBA00022692"/>
    </source>
</evidence>
<reference evidence="9" key="1">
    <citation type="submission" date="2009-10" db="EMBL/GenBank/DDBJ databases">
        <authorList>
            <person name="Weinstock G."/>
            <person name="Sodergren E."/>
            <person name="Clifton S."/>
            <person name="Fulton L."/>
            <person name="Fulton B."/>
            <person name="Courtney L."/>
            <person name="Fronick C."/>
            <person name="Harrison M."/>
            <person name="Strong C."/>
            <person name="Farmer C."/>
            <person name="Delahaunty K."/>
            <person name="Markovic C."/>
            <person name="Hall O."/>
            <person name="Minx P."/>
            <person name="Tomlinson C."/>
            <person name="Mitreva M."/>
            <person name="Nelson J."/>
            <person name="Hou S."/>
            <person name="Wollam A."/>
            <person name="Pepin K.H."/>
            <person name="Johnson M."/>
            <person name="Bhonagiri V."/>
            <person name="Nash W.E."/>
            <person name="Warren W."/>
            <person name="Chinwalla A."/>
            <person name="Mardis E.R."/>
            <person name="Wilson R.K."/>
        </authorList>
    </citation>
    <scope>NUCLEOTIDE SEQUENCE [LARGE SCALE GENOMIC DNA]</scope>
    <source>
        <strain evidence="9">ATCC 700122</strain>
    </source>
</reference>
<dbReference type="GeneID" id="85007785"/>
<dbReference type="GO" id="GO:0022857">
    <property type="term" value="F:transmembrane transporter activity"/>
    <property type="evidence" value="ECO:0007669"/>
    <property type="project" value="InterPro"/>
</dbReference>
<dbReference type="Proteomes" id="UP000006001">
    <property type="component" value="Unassembled WGS sequence"/>
</dbReference>
<feature type="transmembrane region" description="Helical" evidence="8">
    <location>
        <begin position="312"/>
        <end position="330"/>
    </location>
</feature>
<feature type="transmembrane region" description="Helical" evidence="8">
    <location>
        <begin position="203"/>
        <end position="225"/>
    </location>
</feature>
<dbReference type="InterPro" id="IPR037294">
    <property type="entry name" value="ABC_BtuC-like"/>
</dbReference>
<gene>
    <name evidence="9" type="ORF">HMPREF0762_01271</name>
</gene>
<keyword evidence="5 8" id="KW-0812">Transmembrane</keyword>
<evidence type="ECO:0000313" key="10">
    <source>
        <dbReference type="Proteomes" id="UP000006001"/>
    </source>
</evidence>
<keyword evidence="3" id="KW-0813">Transport</keyword>
<evidence type="ECO:0000256" key="1">
    <source>
        <dbReference type="ARBA" id="ARBA00004651"/>
    </source>
</evidence>
<keyword evidence="4" id="KW-1003">Cell membrane</keyword>
<dbReference type="OrthoDB" id="9782305at2"/>
<feature type="transmembrane region" description="Helical" evidence="8">
    <location>
        <begin position="64"/>
        <end position="84"/>
    </location>
</feature>
<dbReference type="GO" id="GO:0005886">
    <property type="term" value="C:plasma membrane"/>
    <property type="evidence" value="ECO:0007669"/>
    <property type="project" value="UniProtKB-SubCell"/>
</dbReference>
<evidence type="ECO:0000256" key="2">
    <source>
        <dbReference type="ARBA" id="ARBA00007935"/>
    </source>
</evidence>
<comment type="caution">
    <text evidence="9">The sequence shown here is derived from an EMBL/GenBank/DDBJ whole genome shotgun (WGS) entry which is preliminary data.</text>
</comment>
<feature type="transmembrane region" description="Helical" evidence="8">
    <location>
        <begin position="179"/>
        <end position="196"/>
    </location>
</feature>
<protein>
    <submittedName>
        <fullName evidence="9">Iron chelate uptake ABC transporter, FeCT family, permease protein</fullName>
    </submittedName>
</protein>
<evidence type="ECO:0000256" key="7">
    <source>
        <dbReference type="ARBA" id="ARBA00023136"/>
    </source>
</evidence>
<feature type="transmembrane region" description="Helical" evidence="8">
    <location>
        <begin position="152"/>
        <end position="173"/>
    </location>
</feature>
<keyword evidence="10" id="KW-1185">Reference proteome</keyword>
<sequence>MNRRAVLVVIVGSLLLIASIFAAFGIGLADISPRVVLEVFWCKISGSQGSFSPRDEVIVWDVRGARIVLAAIVGAGLSICGAIMQSLVRNVLADPYLLGTASGASAGAALILVFGIGSAFGLAGAAFIGAVIATVAAFAIASTGGTLTSSRVILAGITIGFAMTALTNLMVFASGDEGAARSVMFWMLGSLALANWDQMLLPVLALLATMIVGMGIGSGLDAISVSDETAQVSGFHPQHLRMASMLLISACVAVLVSVAGQIGFVGLVIPHAARRLVGATNRSVIPVSALLGATLMVWADVIGRIAFQPREIPIGIITALVGTPVLIALVRRQYSRSGGLETKRKSGKQGRD</sequence>
<dbReference type="GO" id="GO:0033214">
    <property type="term" value="P:siderophore-iron import into cell"/>
    <property type="evidence" value="ECO:0007669"/>
    <property type="project" value="TreeGrafter"/>
</dbReference>
<dbReference type="PANTHER" id="PTHR30472">
    <property type="entry name" value="FERRIC ENTEROBACTIN TRANSPORT SYSTEM PERMEASE PROTEIN"/>
    <property type="match status" value="1"/>
</dbReference>
<accession>D0WH06</accession>
<dbReference type="STRING" id="649764.HMPREF0762_01271"/>
<name>D0WH06_SLAES</name>
<feature type="transmembrane region" description="Helical" evidence="8">
    <location>
        <begin position="284"/>
        <end position="306"/>
    </location>
</feature>
<dbReference type="HOGENOM" id="CLU_013016_0_1_11"/>
<dbReference type="PANTHER" id="PTHR30472:SF67">
    <property type="entry name" value="PERMEASE OF ABC TRANSPORTER-RELATED"/>
    <property type="match status" value="1"/>
</dbReference>
<dbReference type="CDD" id="cd06550">
    <property type="entry name" value="TM_ABC_iron-siderophores_like"/>
    <property type="match status" value="1"/>
</dbReference>
<dbReference type="SUPFAM" id="SSF81345">
    <property type="entry name" value="ABC transporter involved in vitamin B12 uptake, BtuC"/>
    <property type="match status" value="1"/>
</dbReference>
<dbReference type="Gene3D" id="1.10.3470.10">
    <property type="entry name" value="ABC transporter involved in vitamin B12 uptake, BtuC"/>
    <property type="match status" value="1"/>
</dbReference>
<feature type="transmembrane region" description="Helical" evidence="8">
    <location>
        <begin position="96"/>
        <end position="116"/>
    </location>
</feature>